<sequence>MDYLSVNLDLCTAAMLPSYPSPLLQKKLSAWT</sequence>
<dbReference type="EMBL" id="GBRH01261694">
    <property type="protein sequence ID" value="JAD36201.1"/>
    <property type="molecule type" value="Transcribed_RNA"/>
</dbReference>
<proteinExistence type="predicted"/>
<reference evidence="1" key="1">
    <citation type="submission" date="2014-09" db="EMBL/GenBank/DDBJ databases">
        <authorList>
            <person name="Magalhaes I.L.F."/>
            <person name="Oliveira U."/>
            <person name="Santos F.R."/>
            <person name="Vidigal T.H.D.A."/>
            <person name="Brescovit A.D."/>
            <person name="Santos A.J."/>
        </authorList>
    </citation>
    <scope>NUCLEOTIDE SEQUENCE</scope>
    <source>
        <tissue evidence="1">Shoot tissue taken approximately 20 cm above the soil surface</tissue>
    </source>
</reference>
<organism evidence="1">
    <name type="scientific">Arundo donax</name>
    <name type="common">Giant reed</name>
    <name type="synonym">Donax arundinaceus</name>
    <dbReference type="NCBI Taxonomy" id="35708"/>
    <lineage>
        <taxon>Eukaryota</taxon>
        <taxon>Viridiplantae</taxon>
        <taxon>Streptophyta</taxon>
        <taxon>Embryophyta</taxon>
        <taxon>Tracheophyta</taxon>
        <taxon>Spermatophyta</taxon>
        <taxon>Magnoliopsida</taxon>
        <taxon>Liliopsida</taxon>
        <taxon>Poales</taxon>
        <taxon>Poaceae</taxon>
        <taxon>PACMAD clade</taxon>
        <taxon>Arundinoideae</taxon>
        <taxon>Arundineae</taxon>
        <taxon>Arundo</taxon>
    </lineage>
</organism>
<reference evidence="1" key="2">
    <citation type="journal article" date="2015" name="Data Brief">
        <title>Shoot transcriptome of the giant reed, Arundo donax.</title>
        <authorList>
            <person name="Barrero R.A."/>
            <person name="Guerrero F.D."/>
            <person name="Moolhuijzen P."/>
            <person name="Goolsby J.A."/>
            <person name="Tidwell J."/>
            <person name="Bellgard S.E."/>
            <person name="Bellgard M.I."/>
        </authorList>
    </citation>
    <scope>NUCLEOTIDE SEQUENCE</scope>
    <source>
        <tissue evidence="1">Shoot tissue taken approximately 20 cm above the soil surface</tissue>
    </source>
</reference>
<evidence type="ECO:0000313" key="1">
    <source>
        <dbReference type="EMBL" id="JAD36201.1"/>
    </source>
</evidence>
<protein>
    <submittedName>
        <fullName evidence="1">Uncharacterized protein</fullName>
    </submittedName>
</protein>
<name>A0A0A8ZBL9_ARUDO</name>
<dbReference type="AlphaFoldDB" id="A0A0A8ZBL9"/>
<accession>A0A0A8ZBL9</accession>